<name>A0A0G2AP55_9BACT</name>
<proteinExistence type="predicted"/>
<gene>
    <name evidence="1" type="ORF">UY81_C0072G0010</name>
</gene>
<accession>A0A0G2AP55</accession>
<dbReference type="AlphaFoldDB" id="A0A0G2AP55"/>
<comment type="caution">
    <text evidence="1">The sequence shown here is derived from an EMBL/GenBank/DDBJ whole genome shotgun (WGS) entry which is preliminary data.</text>
</comment>
<dbReference type="Proteomes" id="UP000034290">
    <property type="component" value="Unassembled WGS sequence"/>
</dbReference>
<protein>
    <submittedName>
        <fullName evidence="1">Uncharacterized protein</fullName>
    </submittedName>
</protein>
<evidence type="ECO:0000313" key="2">
    <source>
        <dbReference type="Proteomes" id="UP000034290"/>
    </source>
</evidence>
<dbReference type="EMBL" id="LCRM01000072">
    <property type="protein sequence ID" value="KKW34524.1"/>
    <property type="molecule type" value="Genomic_DNA"/>
</dbReference>
<organism evidence="1 2">
    <name type="scientific">Candidatus Giovannonibacteria bacterium GW2011_GWA2_53_7</name>
    <dbReference type="NCBI Taxonomy" id="1618650"/>
    <lineage>
        <taxon>Bacteria</taxon>
        <taxon>Candidatus Giovannoniibacteriota</taxon>
    </lineage>
</organism>
<feature type="non-terminal residue" evidence="1">
    <location>
        <position position="24"/>
    </location>
</feature>
<evidence type="ECO:0000313" key="1">
    <source>
        <dbReference type="EMBL" id="KKW34524.1"/>
    </source>
</evidence>
<sequence length="24" mass="2785">MLPSTAISMFGKFHFLKEVELPYV</sequence>
<reference evidence="1 2" key="1">
    <citation type="journal article" date="2015" name="Nature">
        <title>rRNA introns, odd ribosomes, and small enigmatic genomes across a large radiation of phyla.</title>
        <authorList>
            <person name="Brown C.T."/>
            <person name="Hug L.A."/>
            <person name="Thomas B.C."/>
            <person name="Sharon I."/>
            <person name="Castelle C.J."/>
            <person name="Singh A."/>
            <person name="Wilkins M.J."/>
            <person name="Williams K.H."/>
            <person name="Banfield J.F."/>
        </authorList>
    </citation>
    <scope>NUCLEOTIDE SEQUENCE [LARGE SCALE GENOMIC DNA]</scope>
</reference>